<proteinExistence type="predicted"/>
<protein>
    <submittedName>
        <fullName evidence="1">Uncharacterized protein</fullName>
    </submittedName>
</protein>
<gene>
    <name evidence="1" type="ORF">A6D92_04725</name>
</gene>
<dbReference type="AlphaFoldDB" id="A0A1Y2T7A6"/>
<dbReference type="EMBL" id="LWLV01000294">
    <property type="protein sequence ID" value="OTA41666.1"/>
    <property type="molecule type" value="Genomic_DNA"/>
</dbReference>
<sequence length="63" mass="6987">MPKRLLENLPVYLSTGTYWPQPVSRMAWATCSAADMPVSRYDATARFAAKSLNRDFSTMGCGP</sequence>
<accession>A0A1Y2T7A6</accession>
<evidence type="ECO:0000313" key="2">
    <source>
        <dbReference type="Proteomes" id="UP000194267"/>
    </source>
</evidence>
<comment type="caution">
    <text evidence="1">The sequence shown here is derived from an EMBL/GenBank/DDBJ whole genome shotgun (WGS) entry which is preliminary data.</text>
</comment>
<organism evidence="1 2">
    <name type="scientific">Symbiobacterium thermophilum</name>
    <dbReference type="NCBI Taxonomy" id="2734"/>
    <lineage>
        <taxon>Bacteria</taxon>
        <taxon>Bacillati</taxon>
        <taxon>Bacillota</taxon>
        <taxon>Clostridia</taxon>
        <taxon>Eubacteriales</taxon>
        <taxon>Symbiobacteriaceae</taxon>
        <taxon>Symbiobacterium</taxon>
    </lineage>
</organism>
<reference evidence="2" key="1">
    <citation type="submission" date="2016-04" db="EMBL/GenBank/DDBJ databases">
        <authorList>
            <person name="Antunes L.P."/>
            <person name="Martins L.F."/>
            <person name="Pereira R.V."/>
            <person name="Thomas A.M."/>
            <person name="Barbosa D."/>
            <person name="Nascimento L."/>
            <person name="Silva G.M."/>
            <person name="Condomitti G.W."/>
            <person name="Digiampietri L.A."/>
            <person name="Lombardi K.C."/>
            <person name="Ramos P.L."/>
            <person name="Quaggio R.B."/>
            <person name="Oliveira J.C."/>
            <person name="Pascon R.C."/>
            <person name="Cruz J.B."/>
            <person name="Silva A.M."/>
            <person name="Setubal J.C."/>
        </authorList>
    </citation>
    <scope>NUCLEOTIDE SEQUENCE [LARGE SCALE GENOMIC DNA]</scope>
</reference>
<evidence type="ECO:0000313" key="1">
    <source>
        <dbReference type="EMBL" id="OTA41666.1"/>
    </source>
</evidence>
<name>A0A1Y2T7A6_SYMTR</name>
<dbReference type="Proteomes" id="UP000194267">
    <property type="component" value="Unassembled WGS sequence"/>
</dbReference>